<organism evidence="2">
    <name type="scientific">Taenia asiatica</name>
    <name type="common">Asian tapeworm</name>
    <dbReference type="NCBI Taxonomy" id="60517"/>
    <lineage>
        <taxon>Eukaryota</taxon>
        <taxon>Metazoa</taxon>
        <taxon>Spiralia</taxon>
        <taxon>Lophotrochozoa</taxon>
        <taxon>Platyhelminthes</taxon>
        <taxon>Cestoda</taxon>
        <taxon>Eucestoda</taxon>
        <taxon>Cyclophyllidea</taxon>
        <taxon>Taeniidae</taxon>
        <taxon>Taenia</taxon>
    </lineage>
</organism>
<sequence>LHPYFANLDKKPLPAVGEEYVGLPISRIPPDIAGLFNALINIDGSDLEGKDEEWMKEAEEIVSETPRMVPSTMLLGASTYQVSAARGKFAKEKMEETETEELQRSSDPKRPVTKPLAENHADNKSDAWPFIEEVVEQNCIQQLLLYGNQGKVCSLKCAQNGAHLPVSCELTEEASQPADLGEMTTPMSAPGVILEELIGKD</sequence>
<dbReference type="STRING" id="60517.A0A0R3VXC0"/>
<accession>A0A0R3VXC0</accession>
<evidence type="ECO:0000256" key="1">
    <source>
        <dbReference type="SAM" id="MobiDB-lite"/>
    </source>
</evidence>
<feature type="region of interest" description="Disordered" evidence="1">
    <location>
        <begin position="92"/>
        <end position="121"/>
    </location>
</feature>
<proteinExistence type="predicted"/>
<evidence type="ECO:0000313" key="2">
    <source>
        <dbReference type="WBParaSite" id="TASK_0000206401-mRNA-1"/>
    </source>
</evidence>
<reference evidence="2" key="1">
    <citation type="submission" date="2017-02" db="UniProtKB">
        <authorList>
            <consortium name="WormBaseParasite"/>
        </authorList>
    </citation>
    <scope>IDENTIFICATION</scope>
</reference>
<feature type="compositionally biased region" description="Basic and acidic residues" evidence="1">
    <location>
        <begin position="92"/>
        <end position="110"/>
    </location>
</feature>
<protein>
    <submittedName>
        <fullName evidence="2">Protein kinase domain-containing protein</fullName>
    </submittedName>
</protein>
<dbReference type="AlphaFoldDB" id="A0A0R3VXC0"/>
<name>A0A0R3VXC0_TAEAS</name>
<dbReference type="WBParaSite" id="TASK_0000206401-mRNA-1">
    <property type="protein sequence ID" value="TASK_0000206401-mRNA-1"/>
    <property type="gene ID" value="TASK_0000206401"/>
</dbReference>